<reference evidence="6" key="3">
    <citation type="journal article" date="2014" name="Nature">
        <title>Elephant shark genome provides unique insights into gnathostome evolution.</title>
        <authorList>
            <consortium name="International Elephant Shark Genome Sequencing Consortium"/>
            <person name="Venkatesh B."/>
            <person name="Lee A.P."/>
            <person name="Ravi V."/>
            <person name="Maurya A.K."/>
            <person name="Lian M.M."/>
            <person name="Swann J.B."/>
            <person name="Ohta Y."/>
            <person name="Flajnik M.F."/>
            <person name="Sutoh Y."/>
            <person name="Kasahara M."/>
            <person name="Hoon S."/>
            <person name="Gangu V."/>
            <person name="Roy S.W."/>
            <person name="Irimia M."/>
            <person name="Korzh V."/>
            <person name="Kondrychyn I."/>
            <person name="Lim Z.W."/>
            <person name="Tay B.H."/>
            <person name="Tohari S."/>
            <person name="Kong K.W."/>
            <person name="Ho S."/>
            <person name="Lorente-Galdos B."/>
            <person name="Quilez J."/>
            <person name="Marques-Bonet T."/>
            <person name="Raney B.J."/>
            <person name="Ingham P.W."/>
            <person name="Tay A."/>
            <person name="Hillier L.W."/>
            <person name="Minx P."/>
            <person name="Boehm T."/>
            <person name="Wilson R.K."/>
            <person name="Brenner S."/>
            <person name="Warren W.C."/>
        </authorList>
    </citation>
    <scope>NUCLEOTIDE SEQUENCE [LARGE SCALE GENOMIC DNA]</scope>
</reference>
<dbReference type="InterPro" id="IPR001237">
    <property type="entry name" value="Postsynaptic"/>
</dbReference>
<dbReference type="GO" id="GO:0043495">
    <property type="term" value="F:protein-membrane adaptor activity"/>
    <property type="evidence" value="ECO:0007669"/>
    <property type="project" value="InterPro"/>
</dbReference>
<reference evidence="6" key="2">
    <citation type="journal article" date="2007" name="PLoS Biol.">
        <title>Survey sequencing and comparative analysis of the elephant shark (Callorhinchus milii) genome.</title>
        <authorList>
            <person name="Venkatesh B."/>
            <person name="Kirkness E.F."/>
            <person name="Loh Y.H."/>
            <person name="Halpern A.L."/>
            <person name="Lee A.P."/>
            <person name="Johnson J."/>
            <person name="Dandona N."/>
            <person name="Viswanathan L.D."/>
            <person name="Tay A."/>
            <person name="Venter J.C."/>
            <person name="Strausberg R.L."/>
            <person name="Brenner S."/>
        </authorList>
    </citation>
    <scope>NUCLEOTIDE SEQUENCE [LARGE SCALE GENOMIC DNA]</scope>
</reference>
<keyword evidence="3" id="KW-0802">TPR repeat</keyword>
<dbReference type="InterPro" id="IPR011990">
    <property type="entry name" value="TPR-like_helical_dom_sf"/>
</dbReference>
<keyword evidence="6" id="KW-1185">Reference proteome</keyword>
<dbReference type="PANTHER" id="PTHR46574:SF1">
    <property type="entry name" value="43 KDA RECEPTOR-ASSOCIATED PROTEIN OF THE SYNAPSE"/>
    <property type="match status" value="1"/>
</dbReference>
<dbReference type="GO" id="GO:0046872">
    <property type="term" value="F:metal ion binding"/>
    <property type="evidence" value="ECO:0007669"/>
    <property type="project" value="UniProtKB-KW"/>
</dbReference>
<dbReference type="SUPFAM" id="SSF48452">
    <property type="entry name" value="TPR-like"/>
    <property type="match status" value="2"/>
</dbReference>
<dbReference type="STRING" id="7868.ENSCMIP00000005825"/>
<protein>
    <submittedName>
        <fullName evidence="5">Receptor-associated protein of the synapse, 43kD</fullName>
    </submittedName>
</protein>
<dbReference type="GO" id="GO:0033130">
    <property type="term" value="F:acetylcholine receptor binding"/>
    <property type="evidence" value="ECO:0007669"/>
    <property type="project" value="InterPro"/>
</dbReference>
<sequence>MGQDQTKLQVEKGLRLYQANDTARALEVWDRVLERSNDPLGRFRALGCLITAHSERGRYQDMLRLAVRQVEEAQRLGEPEALSEAYLSLARSNEKLCHFHKAVSYCRRCLGLQTALGPLQGQLCLSLGNAYLGLSSFHQALECYEKALRCAHSRDDKMLETRVCCSLGGLYTQLKDYEKALFFPCKAAELVSDYGKCWSLKYRGMSQYHMAEAYRRLRRLGEAMECGEESMKIALLHGDRPLQALCLLCFADIHRNNNDVDKALPRYDSSFSIMAEIGNRLGQSQVLLGIAKCWLVQKEMDKVSNHLGQYKIAEVFENSVVKCGKICQILKKIVRS</sequence>
<dbReference type="Proteomes" id="UP000314986">
    <property type="component" value="Unassembled WGS sequence"/>
</dbReference>
<dbReference type="FunCoup" id="A0A4W3GS29">
    <property type="interactions" value="11"/>
</dbReference>
<dbReference type="SMART" id="SM00028">
    <property type="entry name" value="TPR"/>
    <property type="match status" value="6"/>
</dbReference>
<dbReference type="InterPro" id="IPR019568">
    <property type="entry name" value="Rapsyn_myristoylation/link_N"/>
</dbReference>
<evidence type="ECO:0000256" key="2">
    <source>
        <dbReference type="ARBA" id="ARBA00022737"/>
    </source>
</evidence>
<accession>A0A4W3GS29</accession>
<dbReference type="GeneTree" id="ENSGT00390000016785"/>
<feature type="repeat" description="TPR" evidence="3">
    <location>
        <begin position="121"/>
        <end position="154"/>
    </location>
</feature>
<dbReference type="PRINTS" id="PR00217">
    <property type="entry name" value="POSTSYNAPTIC"/>
</dbReference>
<dbReference type="Pfam" id="PF13181">
    <property type="entry name" value="TPR_8"/>
    <property type="match status" value="2"/>
</dbReference>
<dbReference type="GO" id="GO:0005886">
    <property type="term" value="C:plasma membrane"/>
    <property type="evidence" value="ECO:0007669"/>
    <property type="project" value="TreeGrafter"/>
</dbReference>
<keyword evidence="2" id="KW-0677">Repeat</keyword>
<evidence type="ECO:0000313" key="6">
    <source>
        <dbReference type="Proteomes" id="UP000314986"/>
    </source>
</evidence>
<organism evidence="5 6">
    <name type="scientific">Callorhinchus milii</name>
    <name type="common">Ghost shark</name>
    <dbReference type="NCBI Taxonomy" id="7868"/>
    <lineage>
        <taxon>Eukaryota</taxon>
        <taxon>Metazoa</taxon>
        <taxon>Chordata</taxon>
        <taxon>Craniata</taxon>
        <taxon>Vertebrata</taxon>
        <taxon>Chondrichthyes</taxon>
        <taxon>Holocephali</taxon>
        <taxon>Chimaeriformes</taxon>
        <taxon>Callorhinchidae</taxon>
        <taxon>Callorhinchus</taxon>
    </lineage>
</organism>
<reference evidence="5" key="4">
    <citation type="submission" date="2025-08" db="UniProtKB">
        <authorList>
            <consortium name="Ensembl"/>
        </authorList>
    </citation>
    <scope>IDENTIFICATION</scope>
</reference>
<dbReference type="Pfam" id="PF10579">
    <property type="entry name" value="Rapsyn_N"/>
    <property type="match status" value="1"/>
</dbReference>
<dbReference type="GO" id="GO:0031594">
    <property type="term" value="C:neuromuscular junction"/>
    <property type="evidence" value="ECO:0007669"/>
    <property type="project" value="TreeGrafter"/>
</dbReference>
<dbReference type="GO" id="GO:1900075">
    <property type="term" value="P:positive regulation of neuromuscular synaptic transmission"/>
    <property type="evidence" value="ECO:0007669"/>
    <property type="project" value="TreeGrafter"/>
</dbReference>
<evidence type="ECO:0000313" key="5">
    <source>
        <dbReference type="Ensembl" id="ENSCMIP00000005825.1"/>
    </source>
</evidence>
<evidence type="ECO:0000256" key="1">
    <source>
        <dbReference type="ARBA" id="ARBA00022723"/>
    </source>
</evidence>
<dbReference type="InterPro" id="IPR019734">
    <property type="entry name" value="TPR_rpt"/>
</dbReference>
<reference evidence="6" key="1">
    <citation type="journal article" date="2006" name="Science">
        <title>Ancient noncoding elements conserved in the human genome.</title>
        <authorList>
            <person name="Venkatesh B."/>
            <person name="Kirkness E.F."/>
            <person name="Loh Y.H."/>
            <person name="Halpern A.L."/>
            <person name="Lee A.P."/>
            <person name="Johnson J."/>
            <person name="Dandona N."/>
            <person name="Viswanathan L.D."/>
            <person name="Tay A."/>
            <person name="Venter J.C."/>
            <person name="Strausberg R.L."/>
            <person name="Brenner S."/>
        </authorList>
    </citation>
    <scope>NUCLEOTIDE SEQUENCE [LARGE SCALE GENOMIC DNA]</scope>
</reference>
<keyword evidence="1" id="KW-0479">Metal-binding</keyword>
<dbReference type="InParanoid" id="A0A4W3GS29"/>
<dbReference type="InterPro" id="IPR052480">
    <property type="entry name" value="RAPsyn"/>
</dbReference>
<evidence type="ECO:0000259" key="4">
    <source>
        <dbReference type="Pfam" id="PF10579"/>
    </source>
</evidence>
<proteinExistence type="predicted"/>
<dbReference type="Gene3D" id="1.25.40.10">
    <property type="entry name" value="Tetratricopeptide repeat domain"/>
    <property type="match status" value="2"/>
</dbReference>
<dbReference type="Ensembl" id="ENSCMIT00000006020.1">
    <property type="protein sequence ID" value="ENSCMIP00000005825.1"/>
    <property type="gene ID" value="ENSCMIG00000003358.1"/>
</dbReference>
<dbReference type="OMA" id="HECHLQI"/>
<feature type="domain" description="Rapsyn myristoylation/linker region N-terminal" evidence="4">
    <location>
        <begin position="1"/>
        <end position="80"/>
    </location>
</feature>
<reference evidence="5" key="5">
    <citation type="submission" date="2025-09" db="UniProtKB">
        <authorList>
            <consortium name="Ensembl"/>
        </authorList>
    </citation>
    <scope>IDENTIFICATION</scope>
</reference>
<dbReference type="GO" id="GO:0007271">
    <property type="term" value="P:synaptic transmission, cholinergic"/>
    <property type="evidence" value="ECO:0007669"/>
    <property type="project" value="TreeGrafter"/>
</dbReference>
<dbReference type="PROSITE" id="PS50005">
    <property type="entry name" value="TPR"/>
    <property type="match status" value="1"/>
</dbReference>
<dbReference type="AlphaFoldDB" id="A0A4W3GS29"/>
<name>A0A4W3GS29_CALMI</name>
<evidence type="ECO:0000256" key="3">
    <source>
        <dbReference type="PROSITE-ProRule" id="PRU00339"/>
    </source>
</evidence>
<dbReference type="PANTHER" id="PTHR46574">
    <property type="entry name" value="43 KDA RECEPTOR-ASSOCIATED PROTEIN OF THE SYNAPSE"/>
    <property type="match status" value="1"/>
</dbReference>